<keyword evidence="4 5" id="KW-0963">Cytoplasm</keyword>
<comment type="pathway">
    <text evidence="4 5">Amino-acid degradation; L-kynurenine degradation; L-alanine and anthranilate from L-kynurenine: step 1/1.</text>
</comment>
<dbReference type="GO" id="GO:0043420">
    <property type="term" value="P:anthranilate metabolic process"/>
    <property type="evidence" value="ECO:0000318"/>
    <property type="project" value="GO_Central"/>
</dbReference>
<evidence type="ECO:0000313" key="7">
    <source>
        <dbReference type="Proteomes" id="UP000007241"/>
    </source>
</evidence>
<dbReference type="SUPFAM" id="SSF53383">
    <property type="entry name" value="PLP-dependent transferases"/>
    <property type="match status" value="1"/>
</dbReference>
<dbReference type="GO" id="GO:0019805">
    <property type="term" value="P:quinolinate biosynthetic process"/>
    <property type="evidence" value="ECO:0007669"/>
    <property type="project" value="UniProtKB-UniRule"/>
</dbReference>
<feature type="binding site" evidence="4">
    <location>
        <position position="248"/>
    </location>
    <ligand>
        <name>pyridoxal 5'-phosphate</name>
        <dbReference type="ChEBI" id="CHEBI:597326"/>
    </ligand>
</feature>
<protein>
    <recommendedName>
        <fullName evidence="4 5">Kynureninase</fullName>
        <ecNumber evidence="4 5">3.7.1.3</ecNumber>
    </recommendedName>
    <alternativeName>
        <fullName evidence="4">Biosynthesis of nicotinic acid protein 5</fullName>
    </alternativeName>
    <alternativeName>
        <fullName evidence="4">L-kynurenine hydrolase</fullName>
    </alternativeName>
</protein>
<evidence type="ECO:0000256" key="3">
    <source>
        <dbReference type="ARBA" id="ARBA00022898"/>
    </source>
</evidence>
<sequence length="450" mass="50676">MSTRTIHQLIAESNLPLGSFELAEWLDSKLPSLRSDFCIPKVATVSSNPQDLNDDVALQECVYLCGNSLGLQPLSTRKLINEELDVWQESGVHGHFRHRFERPWVSIDDHVIQESCNIVGAEHNEVVIMNSLTANLHFLMVPFYRPTSQRFKILLEHHAFPSDHFALETQAAFHGYDPKKALIQQHPRSGEFSIRTEDILETIEKHGDEIALVLFSGLQYYTGQWFDMPTITAAAKAKGCIVGWDLAHAVGNVPMQLHDWNIDFACWCSYKYLNSGPGGIGGAFIHNKHIGNTDLKRFAGWWGSDPQTKFDMNNSYSPIMGANSYRLSNPCVLAVVSLYASLNVFAKTSMTELRKKSLLLTGYLEMLLDDLQSPLLQIITPRDSCQRGCQLSLLFTSSEVAQRVFCRLDERGVVCDERKPDVIRIAPTPLYNTFADVHKFVNIMASALEQ</sequence>
<organism evidence="6 7">
    <name type="scientific">Batrachochytrium dendrobatidis (strain JAM81 / FGSC 10211)</name>
    <name type="common">Frog chytrid fungus</name>
    <dbReference type="NCBI Taxonomy" id="684364"/>
    <lineage>
        <taxon>Eukaryota</taxon>
        <taxon>Fungi</taxon>
        <taxon>Fungi incertae sedis</taxon>
        <taxon>Chytridiomycota</taxon>
        <taxon>Chytridiomycota incertae sedis</taxon>
        <taxon>Chytridiomycetes</taxon>
        <taxon>Rhizophydiales</taxon>
        <taxon>Rhizophydiales incertae sedis</taxon>
        <taxon>Batrachochytrium</taxon>
    </lineage>
</organism>
<evidence type="ECO:0000256" key="1">
    <source>
        <dbReference type="ARBA" id="ARBA00022642"/>
    </source>
</evidence>
<dbReference type="InterPro" id="IPR015422">
    <property type="entry name" value="PyrdxlP-dep_Trfase_small"/>
</dbReference>
<dbReference type="HAMAP" id="MF_01970">
    <property type="entry name" value="Kynureninase"/>
    <property type="match status" value="1"/>
</dbReference>
<comment type="subcellular location">
    <subcellularLocation>
        <location evidence="4 5">Cytoplasm</location>
    </subcellularLocation>
</comment>
<keyword evidence="2 4" id="KW-0378">Hydrolase</keyword>
<comment type="catalytic activity">
    <reaction evidence="5">
        <text>3-hydroxy-L-kynurenine + H2O = 3-hydroxyanthranilate + L-alanine + H(+)</text>
        <dbReference type="Rhea" id="RHEA:25143"/>
        <dbReference type="ChEBI" id="CHEBI:15377"/>
        <dbReference type="ChEBI" id="CHEBI:15378"/>
        <dbReference type="ChEBI" id="CHEBI:36559"/>
        <dbReference type="ChEBI" id="CHEBI:57972"/>
        <dbReference type="ChEBI" id="CHEBI:58125"/>
        <dbReference type="EC" id="3.7.1.3"/>
    </reaction>
</comment>
<evidence type="ECO:0000313" key="6">
    <source>
        <dbReference type="EMBL" id="EGF79459.1"/>
    </source>
</evidence>
<feature type="binding site" evidence="4">
    <location>
        <position position="132"/>
    </location>
    <ligand>
        <name>pyridoxal 5'-phosphate</name>
        <dbReference type="ChEBI" id="CHEBI:597326"/>
    </ligand>
</feature>
<dbReference type="GO" id="GO:0030429">
    <property type="term" value="F:kynureninase activity"/>
    <property type="evidence" value="ECO:0000318"/>
    <property type="project" value="GO_Central"/>
</dbReference>
<dbReference type="PANTHER" id="PTHR14084">
    <property type="entry name" value="KYNURENINASE"/>
    <property type="match status" value="1"/>
</dbReference>
<feature type="binding site" evidence="4">
    <location>
        <position position="329"/>
    </location>
    <ligand>
        <name>pyridoxal 5'-phosphate</name>
        <dbReference type="ChEBI" id="CHEBI:597326"/>
    </ligand>
</feature>
<feature type="binding site" evidence="4">
    <location>
        <position position="133"/>
    </location>
    <ligand>
        <name>pyridoxal 5'-phosphate</name>
        <dbReference type="ChEBI" id="CHEBI:597326"/>
    </ligand>
</feature>
<comment type="pathway">
    <text evidence="4 5">Cofactor biosynthesis; NAD(+) biosynthesis; quinolinate from L-kynurenine: step 2/3.</text>
</comment>
<dbReference type="GO" id="GO:0005737">
    <property type="term" value="C:cytoplasm"/>
    <property type="evidence" value="ECO:0000318"/>
    <property type="project" value="GO_Central"/>
</dbReference>
<dbReference type="OrthoDB" id="5978656at2759"/>
<dbReference type="Gene3D" id="3.40.640.10">
    <property type="entry name" value="Type I PLP-dependent aspartate aminotransferase-like (Major domain)"/>
    <property type="match status" value="1"/>
</dbReference>
<dbReference type="PANTHER" id="PTHR14084:SF0">
    <property type="entry name" value="KYNURENINASE"/>
    <property type="match status" value="1"/>
</dbReference>
<dbReference type="Proteomes" id="UP000007241">
    <property type="component" value="Unassembled WGS sequence"/>
</dbReference>
<dbReference type="AlphaFoldDB" id="F4P5P7"/>
<dbReference type="FunFam" id="3.40.640.10:FF:000031">
    <property type="entry name" value="Kynureninase"/>
    <property type="match status" value="1"/>
</dbReference>
<comment type="cofactor">
    <cofactor evidence="4 5">
        <name>pyridoxal 5'-phosphate</name>
        <dbReference type="ChEBI" id="CHEBI:597326"/>
    </cofactor>
</comment>
<dbReference type="InterPro" id="IPR010111">
    <property type="entry name" value="Kynureninase"/>
</dbReference>
<dbReference type="NCBIfam" id="TIGR01814">
    <property type="entry name" value="kynureninase"/>
    <property type="match status" value="1"/>
</dbReference>
<dbReference type="EC" id="3.7.1.3" evidence="4 5"/>
<comment type="similarity">
    <text evidence="4 5">Belongs to the kynureninase family.</text>
</comment>
<evidence type="ECO:0000256" key="4">
    <source>
        <dbReference type="HAMAP-Rule" id="MF_03017"/>
    </source>
</evidence>
<dbReference type="InParanoid" id="F4P5P7"/>
<reference evidence="6 7" key="1">
    <citation type="submission" date="2009-12" db="EMBL/GenBank/DDBJ databases">
        <title>The draft genome of Batrachochytrium dendrobatidis.</title>
        <authorList>
            <consortium name="US DOE Joint Genome Institute (JGI-PGF)"/>
            <person name="Kuo A."/>
            <person name="Salamov A."/>
            <person name="Schmutz J."/>
            <person name="Lucas S."/>
            <person name="Pitluck S."/>
            <person name="Rosenblum E."/>
            <person name="Stajich J."/>
            <person name="Eisen M."/>
            <person name="Grigoriev I.V."/>
        </authorList>
    </citation>
    <scope>NUCLEOTIDE SEQUENCE [LARGE SCALE GENOMIC DNA]</scope>
    <source>
        <strain evidence="7">JAM81 / FGSC 10211</strain>
    </source>
</reference>
<dbReference type="STRING" id="684364.F4P5P7"/>
<dbReference type="PIRSF" id="PIRSF038800">
    <property type="entry name" value="KYNU"/>
    <property type="match status" value="1"/>
</dbReference>
<dbReference type="InterPro" id="IPR015421">
    <property type="entry name" value="PyrdxlP-dep_Trfase_major"/>
</dbReference>
<dbReference type="RefSeq" id="XP_006679965.1">
    <property type="nucleotide sequence ID" value="XM_006679902.1"/>
</dbReference>
<dbReference type="UniPathway" id="UPA00253">
    <property type="reaction ID" value="UER00329"/>
</dbReference>
<dbReference type="GO" id="GO:0019441">
    <property type="term" value="P:L-tryptophan catabolic process to kynurenine"/>
    <property type="evidence" value="ECO:0000318"/>
    <property type="project" value="GO_Central"/>
</dbReference>
<feature type="binding site" evidence="4">
    <location>
        <begin position="160"/>
        <end position="163"/>
    </location>
    <ligand>
        <name>pyridoxal 5'-phosphate</name>
        <dbReference type="ChEBI" id="CHEBI:597326"/>
    </ligand>
</feature>
<dbReference type="Gene3D" id="3.90.1150.10">
    <property type="entry name" value="Aspartate Aminotransferase, domain 1"/>
    <property type="match status" value="1"/>
</dbReference>
<dbReference type="GO" id="GO:0097053">
    <property type="term" value="P:L-kynurenine catabolic process"/>
    <property type="evidence" value="ECO:0007669"/>
    <property type="project" value="UniProtKB-UniRule"/>
</dbReference>
<dbReference type="EMBL" id="GL882886">
    <property type="protein sequence ID" value="EGF79459.1"/>
    <property type="molecule type" value="Genomic_DNA"/>
</dbReference>
<accession>F4P5P7</accession>
<dbReference type="GO" id="GO:0030170">
    <property type="term" value="F:pyridoxal phosphate binding"/>
    <property type="evidence" value="ECO:0007669"/>
    <property type="project" value="UniProtKB-UniRule"/>
</dbReference>
<keyword evidence="7" id="KW-1185">Reference proteome</keyword>
<feature type="binding site" evidence="4">
    <location>
        <position position="301"/>
    </location>
    <ligand>
        <name>pyridoxal 5'-phosphate</name>
        <dbReference type="ChEBI" id="CHEBI:597326"/>
    </ligand>
</feature>
<name>F4P5P7_BATDJ</name>
<keyword evidence="3 4" id="KW-0663">Pyridoxal phosphate</keyword>
<feature type="modified residue" description="N6-(pyridoxal phosphate)lysine" evidence="4">
    <location>
        <position position="271"/>
    </location>
</feature>
<gene>
    <name evidence="4" type="primary">BNA5</name>
    <name evidence="6" type="ORF">BATDEDRAFT_33380</name>
</gene>
<feature type="binding site" evidence="4">
    <location>
        <position position="216"/>
    </location>
    <ligand>
        <name>pyridoxal 5'-phosphate</name>
        <dbReference type="ChEBI" id="CHEBI:597326"/>
    </ligand>
</feature>
<feature type="binding site" evidence="4">
    <location>
        <position position="270"/>
    </location>
    <ligand>
        <name>pyridoxal 5'-phosphate</name>
        <dbReference type="ChEBI" id="CHEBI:597326"/>
    </ligand>
</feature>
<evidence type="ECO:0000256" key="2">
    <source>
        <dbReference type="ARBA" id="ARBA00022801"/>
    </source>
</evidence>
<dbReference type="InterPro" id="IPR015424">
    <property type="entry name" value="PyrdxlP-dep_Trfase"/>
</dbReference>
<comment type="subunit">
    <text evidence="4 5">Homodimer.</text>
</comment>
<comment type="function">
    <text evidence="4 5">Catalyzes the cleavage of L-kynurenine (L-Kyn) and L-3-hydroxykynurenine (L-3OHKyn) into anthranilic acid (AA) and 3-hydroxyanthranilic acid (3-OHAA), respectively.</text>
</comment>
<proteinExistence type="inferred from homology"/>
<evidence type="ECO:0000256" key="5">
    <source>
        <dbReference type="PIRNR" id="PIRNR038800"/>
    </source>
</evidence>
<dbReference type="GeneID" id="18240191"/>
<dbReference type="OMA" id="YTEVWEF"/>
<comment type="catalytic activity">
    <reaction evidence="4 5">
        <text>L-kynurenine + H2O = anthranilate + L-alanine + H(+)</text>
        <dbReference type="Rhea" id="RHEA:16813"/>
        <dbReference type="ChEBI" id="CHEBI:15377"/>
        <dbReference type="ChEBI" id="CHEBI:15378"/>
        <dbReference type="ChEBI" id="CHEBI:16567"/>
        <dbReference type="ChEBI" id="CHEBI:57959"/>
        <dbReference type="ChEBI" id="CHEBI:57972"/>
        <dbReference type="EC" id="3.7.1.3"/>
    </reaction>
</comment>
<dbReference type="GO" id="GO:0034354">
    <property type="term" value="P:'de novo' NAD+ biosynthetic process from L-tryptophan"/>
    <property type="evidence" value="ECO:0007669"/>
    <property type="project" value="UniProtKB-UniRule"/>
</dbReference>
<dbReference type="Pfam" id="PF22580">
    <property type="entry name" value="KYNU_C"/>
    <property type="match status" value="1"/>
</dbReference>
<dbReference type="UniPathway" id="UPA00334">
    <property type="reaction ID" value="UER00455"/>
</dbReference>
<feature type="binding site" evidence="4">
    <location>
        <position position="245"/>
    </location>
    <ligand>
        <name>pyridoxal 5'-phosphate</name>
        <dbReference type="ChEBI" id="CHEBI:597326"/>
    </ligand>
</feature>
<keyword evidence="1 4" id="KW-0662">Pyridine nucleotide biosynthesis</keyword>
<dbReference type="HOGENOM" id="CLU_003433_4_0_1"/>